<dbReference type="EMBL" id="JWZX01003224">
    <property type="protein sequence ID" value="KOO23058.1"/>
    <property type="molecule type" value="Genomic_DNA"/>
</dbReference>
<evidence type="ECO:0000313" key="2">
    <source>
        <dbReference type="Proteomes" id="UP000037460"/>
    </source>
</evidence>
<reference evidence="2" key="1">
    <citation type="journal article" date="2015" name="PLoS Genet.">
        <title>Genome Sequence and Transcriptome Analyses of Chrysochromulina tobin: Metabolic Tools for Enhanced Algal Fitness in the Prominent Order Prymnesiales (Haptophyceae).</title>
        <authorList>
            <person name="Hovde B.T."/>
            <person name="Deodato C.R."/>
            <person name="Hunsperger H.M."/>
            <person name="Ryken S.A."/>
            <person name="Yost W."/>
            <person name="Jha R.K."/>
            <person name="Patterson J."/>
            <person name="Monnat R.J. Jr."/>
            <person name="Barlow S.B."/>
            <person name="Starkenburg S.R."/>
            <person name="Cattolico R.A."/>
        </authorList>
    </citation>
    <scope>NUCLEOTIDE SEQUENCE</scope>
    <source>
        <strain evidence="2">CCMP291</strain>
    </source>
</reference>
<evidence type="ECO:0000313" key="1">
    <source>
        <dbReference type="EMBL" id="KOO23058.1"/>
    </source>
</evidence>
<keyword evidence="2" id="KW-1185">Reference proteome</keyword>
<gene>
    <name evidence="1" type="ORF">Ctob_007479</name>
</gene>
<sequence>MSTYMQGRSSVAISRAQRADRAVVSTCMPGRSSVAINVPSRTSVHSGPTAPVFAMADWLIWWLRARLASAPAALA</sequence>
<comment type="caution">
    <text evidence="1">The sequence shown here is derived from an EMBL/GenBank/DDBJ whole genome shotgun (WGS) entry which is preliminary data.</text>
</comment>
<feature type="non-terminal residue" evidence="1">
    <location>
        <position position="75"/>
    </location>
</feature>
<dbReference type="AlphaFoldDB" id="A0A0M0JA24"/>
<name>A0A0M0JA24_9EUKA</name>
<dbReference type="Proteomes" id="UP000037460">
    <property type="component" value="Unassembled WGS sequence"/>
</dbReference>
<accession>A0A0M0JA24</accession>
<protein>
    <submittedName>
        <fullName evidence="1">Uncharacterized protein</fullName>
    </submittedName>
</protein>
<proteinExistence type="predicted"/>
<organism evidence="1 2">
    <name type="scientific">Chrysochromulina tobinii</name>
    <dbReference type="NCBI Taxonomy" id="1460289"/>
    <lineage>
        <taxon>Eukaryota</taxon>
        <taxon>Haptista</taxon>
        <taxon>Haptophyta</taxon>
        <taxon>Prymnesiophyceae</taxon>
        <taxon>Prymnesiales</taxon>
        <taxon>Chrysochromulinaceae</taxon>
        <taxon>Chrysochromulina</taxon>
    </lineage>
</organism>